<name>A0C692_PARTE</name>
<evidence type="ECO:0000313" key="2">
    <source>
        <dbReference type="Proteomes" id="UP000000600"/>
    </source>
</evidence>
<dbReference type="OrthoDB" id="10291306at2759"/>
<dbReference type="InParanoid" id="A0C692"/>
<evidence type="ECO:0000313" key="1">
    <source>
        <dbReference type="EMBL" id="CAK66309.1"/>
    </source>
</evidence>
<dbReference type="GO" id="GO:0061608">
    <property type="term" value="F:nuclear import signal receptor activity"/>
    <property type="evidence" value="ECO:0000318"/>
    <property type="project" value="GO_Central"/>
</dbReference>
<dbReference type="KEGG" id="ptm:GSPATT00035438001"/>
<dbReference type="AlphaFoldDB" id="A0C692"/>
<proteinExistence type="predicted"/>
<dbReference type="RefSeq" id="XP_001433706.1">
    <property type="nucleotide sequence ID" value="XM_001433669.1"/>
</dbReference>
<dbReference type="SUPFAM" id="SSF48371">
    <property type="entry name" value="ARM repeat"/>
    <property type="match status" value="1"/>
</dbReference>
<dbReference type="EMBL" id="CT868043">
    <property type="protein sequence ID" value="CAK66309.1"/>
    <property type="molecule type" value="Genomic_DNA"/>
</dbReference>
<dbReference type="InterPro" id="IPR016024">
    <property type="entry name" value="ARM-type_fold"/>
</dbReference>
<evidence type="ECO:0008006" key="3">
    <source>
        <dbReference type="Google" id="ProtNLM"/>
    </source>
</evidence>
<accession>A0C692</accession>
<gene>
    <name evidence="1" type="ORF">GSPATT00035438001</name>
</gene>
<dbReference type="Proteomes" id="UP000000600">
    <property type="component" value="Unassembled WGS sequence"/>
</dbReference>
<dbReference type="GeneID" id="5019491"/>
<organism evidence="1 2">
    <name type="scientific">Paramecium tetraurelia</name>
    <dbReference type="NCBI Taxonomy" id="5888"/>
    <lineage>
        <taxon>Eukaryota</taxon>
        <taxon>Sar</taxon>
        <taxon>Alveolata</taxon>
        <taxon>Ciliophora</taxon>
        <taxon>Intramacronucleata</taxon>
        <taxon>Oligohymenophorea</taxon>
        <taxon>Peniculida</taxon>
        <taxon>Parameciidae</taxon>
        <taxon>Paramecium</taxon>
    </lineage>
</organism>
<keyword evidence="2" id="KW-1185">Reference proteome</keyword>
<dbReference type="OMA" id="WIDECIN"/>
<reference evidence="1 2" key="1">
    <citation type="journal article" date="2006" name="Nature">
        <title>Global trends of whole-genome duplications revealed by the ciliate Paramecium tetraurelia.</title>
        <authorList>
            <consortium name="Genoscope"/>
            <person name="Aury J.-M."/>
            <person name="Jaillon O."/>
            <person name="Duret L."/>
            <person name="Noel B."/>
            <person name="Jubin C."/>
            <person name="Porcel B.M."/>
            <person name="Segurens B."/>
            <person name="Daubin V."/>
            <person name="Anthouard V."/>
            <person name="Aiach N."/>
            <person name="Arnaiz O."/>
            <person name="Billaut A."/>
            <person name="Beisson J."/>
            <person name="Blanc I."/>
            <person name="Bouhouche K."/>
            <person name="Camara F."/>
            <person name="Duharcourt S."/>
            <person name="Guigo R."/>
            <person name="Gogendeau D."/>
            <person name="Katinka M."/>
            <person name="Keller A.-M."/>
            <person name="Kissmehl R."/>
            <person name="Klotz C."/>
            <person name="Koll F."/>
            <person name="Le Moue A."/>
            <person name="Lepere C."/>
            <person name="Malinsky S."/>
            <person name="Nowacki M."/>
            <person name="Nowak J.K."/>
            <person name="Plattner H."/>
            <person name="Poulain J."/>
            <person name="Ruiz F."/>
            <person name="Serrano V."/>
            <person name="Zagulski M."/>
            <person name="Dessen P."/>
            <person name="Betermier M."/>
            <person name="Weissenbach J."/>
            <person name="Scarpelli C."/>
            <person name="Schachter V."/>
            <person name="Sperling L."/>
            <person name="Meyer E."/>
            <person name="Cohen J."/>
            <person name="Wincker P."/>
        </authorList>
    </citation>
    <scope>NUCLEOTIDE SEQUENCE [LARGE SCALE GENOMIC DNA]</scope>
    <source>
        <strain evidence="1 2">Stock d4-2</strain>
    </source>
</reference>
<dbReference type="HOGENOM" id="CLU_530486_0_0_1"/>
<dbReference type="GO" id="GO:0005634">
    <property type="term" value="C:nucleus"/>
    <property type="evidence" value="ECO:0000318"/>
    <property type="project" value="GO_Central"/>
</dbReference>
<protein>
    <recommendedName>
        <fullName evidence="3">Armadillo-type fold</fullName>
    </recommendedName>
</protein>
<dbReference type="InterPro" id="IPR011989">
    <property type="entry name" value="ARM-like"/>
</dbReference>
<sequence>MQTNQNTSSNLLLQNKKEQFHIQIRKEKREEIFKSKRIIQKLNETHEHIQMNLEQLDYYITELMKQCIDTYRNRQPDELDKTMNNLMSLRMLQNFDYGEETFSFCLFKNDFIEYILVLLNEQYDQASQLQVEAATILANFFGMMDKNSRLYFQSYLPMLNILGDALIQNLGRLLTSQNAILVDSCLYALGNAFYDQQILVQKFKQHFGFKHLLQMSMNLNTIVWVLDTLTANREFLNKEELHLSLQIIDKQLQTSDAKDISHSLSAIRNLCQYQINAIPLIIDLDSFSKIVGIILQGQDLEHHSISLDIIFSLSNLNEFDQIKKLEYKYHLMEIYITNLSSYEKEYRLRSMVSLTNLCNLNEYFANSLSKTPFVIEKIISITIQTEQQQILTGVNLIHSMLQYEKIEINQIFISNQILNLISRILEYLDNEILISTLKSLWILLHSIDNYTVQLQIPGDNKVQSQVYIMNQLNIHNIQDKLLTLYQNINNQEVRDWIDECINILEKTQNQIENY</sequence>
<dbReference type="GO" id="GO:0006607">
    <property type="term" value="P:NLS-bearing protein import into nucleus"/>
    <property type="evidence" value="ECO:0000318"/>
    <property type="project" value="GO_Central"/>
</dbReference>
<dbReference type="Gene3D" id="1.25.10.10">
    <property type="entry name" value="Leucine-rich Repeat Variant"/>
    <property type="match status" value="1"/>
</dbReference>
<dbReference type="GO" id="GO:0008139">
    <property type="term" value="F:nuclear localization sequence binding"/>
    <property type="evidence" value="ECO:0000318"/>
    <property type="project" value="GO_Central"/>
</dbReference>